<protein>
    <submittedName>
        <fullName evidence="2">Uncharacterized protein</fullName>
    </submittedName>
</protein>
<accession>A0A1Y1KAD6</accession>
<feature type="region of interest" description="Disordered" evidence="1">
    <location>
        <begin position="132"/>
        <end position="158"/>
    </location>
</feature>
<proteinExistence type="predicted"/>
<evidence type="ECO:0000256" key="1">
    <source>
        <dbReference type="SAM" id="MobiDB-lite"/>
    </source>
</evidence>
<feature type="compositionally biased region" description="Polar residues" evidence="1">
    <location>
        <begin position="217"/>
        <end position="227"/>
    </location>
</feature>
<reference evidence="2" key="1">
    <citation type="journal article" date="2016" name="Sci. Rep.">
        <title>Molecular characterization of firefly nuptial gifts: a multi-omics approach sheds light on postcopulatory sexual selection.</title>
        <authorList>
            <person name="Al-Wathiqui N."/>
            <person name="Fallon T.R."/>
            <person name="South A."/>
            <person name="Weng J.K."/>
            <person name="Lewis S.M."/>
        </authorList>
    </citation>
    <scope>NUCLEOTIDE SEQUENCE</scope>
</reference>
<name>A0A1Y1KAD6_PHOPY</name>
<dbReference type="AlphaFoldDB" id="A0A1Y1KAD6"/>
<dbReference type="EMBL" id="GEZM01087845">
    <property type="protein sequence ID" value="JAV58443.1"/>
    <property type="molecule type" value="Transcribed_RNA"/>
</dbReference>
<feature type="region of interest" description="Disordered" evidence="1">
    <location>
        <begin position="205"/>
        <end position="242"/>
    </location>
</feature>
<sequence length="242" mass="27493">MHDLTLRSSYCRGADYRDRTLTKSESLSRKTYTSDSKNSGVCHNRAFLKPPLAHIPYQITHNNVYYKEEQPSIYNGVVFTPDTSYDDVFVYDNHCYIDESRTFDNQNVENIKANINFIHVQENFPKKGGKTIRERNLRRQSYNPQAYAESSSSDSDCMSLGSVDLDWRRRRRLRRMSTSNSSIRSELGAHPRIGVQYLKPEMLITTVKGGRSPPPSNSMLSGLSPTTAARKKQSDSSSGSST</sequence>
<organism evidence="2">
    <name type="scientific">Photinus pyralis</name>
    <name type="common">Common eastern firefly</name>
    <name type="synonym">Lampyris pyralis</name>
    <dbReference type="NCBI Taxonomy" id="7054"/>
    <lineage>
        <taxon>Eukaryota</taxon>
        <taxon>Metazoa</taxon>
        <taxon>Ecdysozoa</taxon>
        <taxon>Arthropoda</taxon>
        <taxon>Hexapoda</taxon>
        <taxon>Insecta</taxon>
        <taxon>Pterygota</taxon>
        <taxon>Neoptera</taxon>
        <taxon>Endopterygota</taxon>
        <taxon>Coleoptera</taxon>
        <taxon>Polyphaga</taxon>
        <taxon>Elateriformia</taxon>
        <taxon>Elateroidea</taxon>
        <taxon>Lampyridae</taxon>
        <taxon>Lampyrinae</taxon>
        <taxon>Photinus</taxon>
    </lineage>
</organism>
<evidence type="ECO:0000313" key="2">
    <source>
        <dbReference type="EMBL" id="JAV58443.1"/>
    </source>
</evidence>